<evidence type="ECO:0000313" key="7">
    <source>
        <dbReference type="Proteomes" id="UP000218807"/>
    </source>
</evidence>
<keyword evidence="2" id="KW-0479">Metal-binding</keyword>
<name>A0A2A5KPQ3_9HYPH</name>
<dbReference type="Pfam" id="PF00293">
    <property type="entry name" value="NUDIX"/>
    <property type="match status" value="1"/>
</dbReference>
<dbReference type="RefSeq" id="WP_096764020.1">
    <property type="nucleotide sequence ID" value="NZ_NXDM01000023.1"/>
</dbReference>
<dbReference type="Proteomes" id="UP000218807">
    <property type="component" value="Unassembled WGS sequence"/>
</dbReference>
<evidence type="ECO:0000256" key="1">
    <source>
        <dbReference type="ARBA" id="ARBA00001946"/>
    </source>
</evidence>
<accession>A0A2A5KPQ3</accession>
<dbReference type="CDD" id="cd04666">
    <property type="entry name" value="NUDIX_DIPP2_like_Nudt4"/>
    <property type="match status" value="1"/>
</dbReference>
<dbReference type="AlphaFoldDB" id="A0A2A5KPQ3"/>
<reference evidence="6 7" key="1">
    <citation type="submission" date="2017-09" db="EMBL/GenBank/DDBJ databases">
        <title>Comparative genomics of rhizobia isolated from Phaseolus vulgaris in China.</title>
        <authorList>
            <person name="Tong W."/>
        </authorList>
    </citation>
    <scope>NUCLEOTIDE SEQUENCE [LARGE SCALE GENOMIC DNA]</scope>
    <source>
        <strain evidence="6 7">L101</strain>
    </source>
</reference>
<sequence length="183" mass="20376">MKSAKKRSKPRPDKSQPLLRQLAAVPAKLFSGAFRQQYGALCFRHAKGGAGIEILVITSRESARWVIPKGWPMKGKQPFEAAAIEAWEEAGVSGAVRKKPVGHYTYLKELDDGDVVPCIVDVFQVEVTEISDGFKEHGQRVLAWVSPDEAARRVREIELKSLLVDFKVRGRKKAARNKLNPEG</sequence>
<gene>
    <name evidence="6" type="ORF">CPT34_21965</name>
</gene>
<dbReference type="GO" id="GO:0005737">
    <property type="term" value="C:cytoplasm"/>
    <property type="evidence" value="ECO:0007669"/>
    <property type="project" value="TreeGrafter"/>
</dbReference>
<dbReference type="InterPro" id="IPR000086">
    <property type="entry name" value="NUDIX_hydrolase_dom"/>
</dbReference>
<dbReference type="Gene3D" id="3.90.79.10">
    <property type="entry name" value="Nucleoside Triphosphate Pyrophosphohydrolase"/>
    <property type="match status" value="1"/>
</dbReference>
<keyword evidence="4" id="KW-0460">Magnesium</keyword>
<evidence type="ECO:0000259" key="5">
    <source>
        <dbReference type="PROSITE" id="PS51462"/>
    </source>
</evidence>
<evidence type="ECO:0000256" key="2">
    <source>
        <dbReference type="ARBA" id="ARBA00022723"/>
    </source>
</evidence>
<dbReference type="GO" id="GO:0046872">
    <property type="term" value="F:metal ion binding"/>
    <property type="evidence" value="ECO:0007669"/>
    <property type="project" value="UniProtKB-KW"/>
</dbReference>
<organism evidence="6 7">
    <name type="scientific">Rhizobium sophoriradicis</name>
    <dbReference type="NCBI Taxonomy" id="1535245"/>
    <lineage>
        <taxon>Bacteria</taxon>
        <taxon>Pseudomonadati</taxon>
        <taxon>Pseudomonadota</taxon>
        <taxon>Alphaproteobacteria</taxon>
        <taxon>Hyphomicrobiales</taxon>
        <taxon>Rhizobiaceae</taxon>
        <taxon>Rhizobium/Agrobacterium group</taxon>
        <taxon>Rhizobium</taxon>
    </lineage>
</organism>
<dbReference type="GO" id="GO:0016462">
    <property type="term" value="F:pyrophosphatase activity"/>
    <property type="evidence" value="ECO:0007669"/>
    <property type="project" value="InterPro"/>
</dbReference>
<dbReference type="SUPFAM" id="SSF55811">
    <property type="entry name" value="Nudix"/>
    <property type="match status" value="1"/>
</dbReference>
<dbReference type="PROSITE" id="PS51462">
    <property type="entry name" value="NUDIX"/>
    <property type="match status" value="1"/>
</dbReference>
<dbReference type="InterPro" id="IPR015797">
    <property type="entry name" value="NUDIX_hydrolase-like_dom_sf"/>
</dbReference>
<comment type="cofactor">
    <cofactor evidence="1">
        <name>Mg(2+)</name>
        <dbReference type="ChEBI" id="CHEBI:18420"/>
    </cofactor>
</comment>
<evidence type="ECO:0000256" key="3">
    <source>
        <dbReference type="ARBA" id="ARBA00022801"/>
    </source>
</evidence>
<evidence type="ECO:0000313" key="6">
    <source>
        <dbReference type="EMBL" id="PCK79024.1"/>
    </source>
</evidence>
<dbReference type="PANTHER" id="PTHR12629:SF0">
    <property type="entry name" value="DIPHOSPHOINOSITOL-POLYPHOSPHATE DIPHOSPHATASE"/>
    <property type="match status" value="1"/>
</dbReference>
<keyword evidence="7" id="KW-1185">Reference proteome</keyword>
<protein>
    <submittedName>
        <fullName evidence="6">DNA mismatch repair protein MutT</fullName>
    </submittedName>
</protein>
<comment type="caution">
    <text evidence="6">The sequence shown here is derived from an EMBL/GenBank/DDBJ whole genome shotgun (WGS) entry which is preliminary data.</text>
</comment>
<keyword evidence="3" id="KW-0378">Hydrolase</keyword>
<dbReference type="InterPro" id="IPR047198">
    <property type="entry name" value="DDP-like_NUDIX"/>
</dbReference>
<evidence type="ECO:0000256" key="4">
    <source>
        <dbReference type="ARBA" id="ARBA00022842"/>
    </source>
</evidence>
<proteinExistence type="predicted"/>
<dbReference type="PANTHER" id="PTHR12629">
    <property type="entry name" value="DIPHOSPHOINOSITOL POLYPHOSPHATE PHOSPHOHYDROLASE"/>
    <property type="match status" value="1"/>
</dbReference>
<dbReference type="EMBL" id="NXDM01000023">
    <property type="protein sequence ID" value="PCK79024.1"/>
    <property type="molecule type" value="Genomic_DNA"/>
</dbReference>
<feature type="domain" description="Nudix hydrolase" evidence="5">
    <location>
        <begin position="33"/>
        <end position="167"/>
    </location>
</feature>